<reference evidence="3 4" key="1">
    <citation type="journal article" date="2014" name="Genome Announc.">
        <title>Genome Sequence of Afipia felis Strain 76713, Isolated in Hospital Water Using an Amoeba Co-Culture Procedure.</title>
        <authorList>
            <person name="Benamar S."/>
            <person name="La Scola B."/>
            <person name="Croce O."/>
        </authorList>
    </citation>
    <scope>NUCLEOTIDE SEQUENCE [LARGE SCALE GENOMIC DNA]</scope>
    <source>
        <strain evidence="3 4">76713</strain>
    </source>
</reference>
<evidence type="ECO:0008006" key="5">
    <source>
        <dbReference type="Google" id="ProtNLM"/>
    </source>
</evidence>
<dbReference type="STRING" id="1035.BN961_03616"/>
<dbReference type="RefSeq" id="WP_048757811.1">
    <property type="nucleotide sequence ID" value="NZ_CCAZ020000002.1"/>
</dbReference>
<evidence type="ECO:0000313" key="3">
    <source>
        <dbReference type="EMBL" id="CEG10179.1"/>
    </source>
</evidence>
<feature type="region of interest" description="Disordered" evidence="1">
    <location>
        <begin position="67"/>
        <end position="89"/>
    </location>
</feature>
<evidence type="ECO:0000313" key="4">
    <source>
        <dbReference type="Proteomes" id="UP000035762"/>
    </source>
</evidence>
<feature type="chain" id="PRO_5001860916" description="Pentapeptide MXKDX repeat protein" evidence="2">
    <location>
        <begin position="24"/>
        <end position="89"/>
    </location>
</feature>
<organism evidence="3 4">
    <name type="scientific">Afipia felis</name>
    <name type="common">Cat scratch disease bacillus</name>
    <dbReference type="NCBI Taxonomy" id="1035"/>
    <lineage>
        <taxon>Bacteria</taxon>
        <taxon>Pseudomonadati</taxon>
        <taxon>Pseudomonadota</taxon>
        <taxon>Alphaproteobacteria</taxon>
        <taxon>Hyphomicrobiales</taxon>
        <taxon>Nitrobacteraceae</taxon>
        <taxon>Afipia</taxon>
    </lineage>
</organism>
<evidence type="ECO:0000256" key="1">
    <source>
        <dbReference type="SAM" id="MobiDB-lite"/>
    </source>
</evidence>
<feature type="compositionally biased region" description="Basic and acidic residues" evidence="1">
    <location>
        <begin position="72"/>
        <end position="89"/>
    </location>
</feature>
<keyword evidence="2" id="KW-0732">Signal</keyword>
<comment type="caution">
    <text evidence="3">The sequence shown here is derived from an EMBL/GenBank/DDBJ whole genome shotgun (WGS) entry which is preliminary data.</text>
</comment>
<dbReference type="Proteomes" id="UP000035762">
    <property type="component" value="Unassembled WGS sequence"/>
</dbReference>
<keyword evidence="4" id="KW-1185">Reference proteome</keyword>
<name>A0A090MVW5_AFIFE</name>
<proteinExistence type="predicted"/>
<dbReference type="EMBL" id="CCAZ020000002">
    <property type="protein sequence ID" value="CEG10179.1"/>
    <property type="molecule type" value="Genomic_DNA"/>
</dbReference>
<feature type="region of interest" description="Disordered" evidence="1">
    <location>
        <begin position="17"/>
        <end position="49"/>
    </location>
</feature>
<feature type="signal peptide" evidence="2">
    <location>
        <begin position="1"/>
        <end position="23"/>
    </location>
</feature>
<dbReference type="AlphaFoldDB" id="A0A090MVW5"/>
<dbReference type="OrthoDB" id="10008752at2"/>
<accession>A0A090MVW5</accession>
<evidence type="ECO:0000256" key="2">
    <source>
        <dbReference type="SAM" id="SignalP"/>
    </source>
</evidence>
<protein>
    <recommendedName>
        <fullName evidence="5">Pentapeptide MXKDX repeat protein</fullName>
    </recommendedName>
</protein>
<feature type="compositionally biased region" description="Polar residues" evidence="1">
    <location>
        <begin position="27"/>
        <end position="40"/>
    </location>
</feature>
<sequence length="89" mass="9778">MKITTVIPLALMASVAASPAVHADETSAPTKPPTETNQPMMGNDPQGMMKMMNMMGQMQQMMESCNQMMKSNNERHDKQNAPEQKDGHG</sequence>
<gene>
    <name evidence="3" type="ORF">BN961_03616</name>
</gene>